<dbReference type="NCBIfam" id="TIGR00125">
    <property type="entry name" value="cyt_tran_rel"/>
    <property type="match status" value="1"/>
</dbReference>
<evidence type="ECO:0000313" key="12">
    <source>
        <dbReference type="EMBL" id="MYL62997.1"/>
    </source>
</evidence>
<dbReference type="GO" id="GO:0009435">
    <property type="term" value="P:NAD+ biosynthetic process"/>
    <property type="evidence" value="ECO:0007669"/>
    <property type="project" value="UniProtKB-UniRule"/>
</dbReference>
<dbReference type="InterPro" id="IPR014729">
    <property type="entry name" value="Rossmann-like_a/b/a_fold"/>
</dbReference>
<dbReference type="InterPro" id="IPR005248">
    <property type="entry name" value="NadD/NMNAT"/>
</dbReference>
<organism evidence="12 13">
    <name type="scientific">Guptibacillus hwajinpoensis</name>
    <dbReference type="NCBI Taxonomy" id="208199"/>
    <lineage>
        <taxon>Bacteria</taxon>
        <taxon>Bacillati</taxon>
        <taxon>Bacillota</taxon>
        <taxon>Bacilli</taxon>
        <taxon>Bacillales</taxon>
        <taxon>Guptibacillaceae</taxon>
        <taxon>Guptibacillus</taxon>
    </lineage>
</organism>
<dbReference type="NCBIfam" id="NF000840">
    <property type="entry name" value="PRK00071.1-3"/>
    <property type="match status" value="1"/>
</dbReference>
<dbReference type="SUPFAM" id="SSF52374">
    <property type="entry name" value="Nucleotidylyl transferase"/>
    <property type="match status" value="1"/>
</dbReference>
<dbReference type="EC" id="2.7.7.18" evidence="10"/>
<dbReference type="AlphaFoldDB" id="A0A845EWT3"/>
<keyword evidence="6 10" id="KW-0547">Nucleotide-binding</keyword>
<evidence type="ECO:0000256" key="9">
    <source>
        <dbReference type="ARBA" id="ARBA00048721"/>
    </source>
</evidence>
<name>A0A845EWT3_9BACL</name>
<dbReference type="InterPro" id="IPR004821">
    <property type="entry name" value="Cyt_trans-like"/>
</dbReference>
<comment type="similarity">
    <text evidence="10">Belongs to the NadD family.</text>
</comment>
<dbReference type="CDD" id="cd02165">
    <property type="entry name" value="NMNAT"/>
    <property type="match status" value="1"/>
</dbReference>
<reference evidence="12 13" key="1">
    <citation type="submission" date="2019-11" db="EMBL/GenBank/DDBJ databases">
        <title>Genome sequences of 17 halophilic strains isolated from different environments.</title>
        <authorList>
            <person name="Furrow R.E."/>
        </authorList>
    </citation>
    <scope>NUCLEOTIDE SEQUENCE [LARGE SCALE GENOMIC DNA]</scope>
    <source>
        <strain evidence="12 13">22506_14_FS</strain>
    </source>
</reference>
<evidence type="ECO:0000313" key="13">
    <source>
        <dbReference type="Proteomes" id="UP000447833"/>
    </source>
</evidence>
<evidence type="ECO:0000259" key="11">
    <source>
        <dbReference type="Pfam" id="PF01467"/>
    </source>
</evidence>
<dbReference type="NCBIfam" id="NF000841">
    <property type="entry name" value="PRK00071.1-4"/>
    <property type="match status" value="1"/>
</dbReference>
<dbReference type="GO" id="GO:0004515">
    <property type="term" value="F:nicotinate-nucleotide adenylyltransferase activity"/>
    <property type="evidence" value="ECO:0007669"/>
    <property type="project" value="UniProtKB-UniRule"/>
</dbReference>
<gene>
    <name evidence="10" type="primary">nadD</name>
    <name evidence="12" type="ORF">GLW07_06450</name>
</gene>
<comment type="caution">
    <text evidence="12">The sequence shown here is derived from an EMBL/GenBank/DDBJ whole genome shotgun (WGS) entry which is preliminary data.</text>
</comment>
<keyword evidence="4 10" id="KW-0808">Transferase</keyword>
<comment type="pathway">
    <text evidence="2 10">Cofactor biosynthesis; NAD(+) biosynthesis; deamido-NAD(+) from nicotinate D-ribonucleotide: step 1/1.</text>
</comment>
<dbReference type="GO" id="GO:0005524">
    <property type="term" value="F:ATP binding"/>
    <property type="evidence" value="ECO:0007669"/>
    <property type="project" value="UniProtKB-KW"/>
</dbReference>
<dbReference type="HAMAP" id="MF_00244">
    <property type="entry name" value="NaMN_adenylyltr"/>
    <property type="match status" value="1"/>
</dbReference>
<dbReference type="Gene3D" id="3.40.50.620">
    <property type="entry name" value="HUPs"/>
    <property type="match status" value="1"/>
</dbReference>
<dbReference type="EMBL" id="WMEY01000002">
    <property type="protein sequence ID" value="MYL62997.1"/>
    <property type="molecule type" value="Genomic_DNA"/>
</dbReference>
<evidence type="ECO:0000256" key="6">
    <source>
        <dbReference type="ARBA" id="ARBA00022741"/>
    </source>
</evidence>
<accession>A0A845EWT3</accession>
<proteinExistence type="inferred from homology"/>
<dbReference type="Pfam" id="PF01467">
    <property type="entry name" value="CTP_transf_like"/>
    <property type="match status" value="1"/>
</dbReference>
<evidence type="ECO:0000256" key="1">
    <source>
        <dbReference type="ARBA" id="ARBA00002324"/>
    </source>
</evidence>
<comment type="function">
    <text evidence="1 10">Catalyzes the reversible adenylation of nicotinate mononucleotide (NaMN) to nicotinic acid adenine dinucleotide (NaAD).</text>
</comment>
<dbReference type="RefSeq" id="WP_160918715.1">
    <property type="nucleotide sequence ID" value="NZ_WMEY01000002.1"/>
</dbReference>
<keyword evidence="7 10" id="KW-0067">ATP-binding</keyword>
<protein>
    <recommendedName>
        <fullName evidence="10">Probable nicotinate-nucleotide adenylyltransferase</fullName>
        <ecNumber evidence="10">2.7.7.18</ecNumber>
    </recommendedName>
    <alternativeName>
        <fullName evidence="10">Deamido-NAD(+) diphosphorylase</fullName>
    </alternativeName>
    <alternativeName>
        <fullName evidence="10">Deamido-NAD(+) pyrophosphorylase</fullName>
    </alternativeName>
    <alternativeName>
        <fullName evidence="10">Nicotinate mononucleotide adenylyltransferase</fullName>
        <shortName evidence="10">NaMN adenylyltransferase</shortName>
    </alternativeName>
</protein>
<evidence type="ECO:0000256" key="7">
    <source>
        <dbReference type="ARBA" id="ARBA00022840"/>
    </source>
</evidence>
<feature type="domain" description="Cytidyltransferase-like" evidence="11">
    <location>
        <begin position="11"/>
        <end position="167"/>
    </location>
</feature>
<evidence type="ECO:0000256" key="10">
    <source>
        <dbReference type="HAMAP-Rule" id="MF_00244"/>
    </source>
</evidence>
<dbReference type="UniPathway" id="UPA00253">
    <property type="reaction ID" value="UER00332"/>
</dbReference>
<dbReference type="NCBIfam" id="TIGR00482">
    <property type="entry name" value="nicotinate (nicotinamide) nucleotide adenylyltransferase"/>
    <property type="match status" value="1"/>
</dbReference>
<dbReference type="PANTHER" id="PTHR39321:SF3">
    <property type="entry name" value="PHOSPHOPANTETHEINE ADENYLYLTRANSFERASE"/>
    <property type="match status" value="1"/>
</dbReference>
<evidence type="ECO:0000256" key="4">
    <source>
        <dbReference type="ARBA" id="ARBA00022679"/>
    </source>
</evidence>
<keyword evidence="5 10" id="KW-0548">Nucleotidyltransferase</keyword>
<evidence type="ECO:0000256" key="5">
    <source>
        <dbReference type="ARBA" id="ARBA00022695"/>
    </source>
</evidence>
<evidence type="ECO:0000256" key="8">
    <source>
        <dbReference type="ARBA" id="ARBA00023027"/>
    </source>
</evidence>
<keyword evidence="3 10" id="KW-0662">Pyridine nucleotide biosynthesis</keyword>
<evidence type="ECO:0000256" key="3">
    <source>
        <dbReference type="ARBA" id="ARBA00022642"/>
    </source>
</evidence>
<keyword evidence="8 10" id="KW-0520">NAD</keyword>
<evidence type="ECO:0000256" key="2">
    <source>
        <dbReference type="ARBA" id="ARBA00005019"/>
    </source>
</evidence>
<dbReference type="PANTHER" id="PTHR39321">
    <property type="entry name" value="NICOTINATE-NUCLEOTIDE ADENYLYLTRANSFERASE-RELATED"/>
    <property type="match status" value="1"/>
</dbReference>
<dbReference type="Proteomes" id="UP000447833">
    <property type="component" value="Unassembled WGS sequence"/>
</dbReference>
<sequence>MTEGKKLRVGLFGGTFDPPHLGHLTIAQGVLETCKLDEIWFMPSHRPPHKNGNAITDNHQRMKMTQLAIDGNPHFKLSLIEFERNDRSYTIDTIEILKENYPHIDFYFIIGGDMIEDLPNWHRIDELSRMITFIGVNRPGYHPDKERYHVSLIDVPQIDVSSSELRRNLHEKKSGRYLLPESVRTFIAEEGLYESN</sequence>
<comment type="catalytic activity">
    <reaction evidence="9 10">
        <text>nicotinate beta-D-ribonucleotide + ATP + H(+) = deamido-NAD(+) + diphosphate</text>
        <dbReference type="Rhea" id="RHEA:22860"/>
        <dbReference type="ChEBI" id="CHEBI:15378"/>
        <dbReference type="ChEBI" id="CHEBI:30616"/>
        <dbReference type="ChEBI" id="CHEBI:33019"/>
        <dbReference type="ChEBI" id="CHEBI:57502"/>
        <dbReference type="ChEBI" id="CHEBI:58437"/>
        <dbReference type="EC" id="2.7.7.18"/>
    </reaction>
</comment>